<evidence type="ECO:0000313" key="2">
    <source>
        <dbReference type="EMBL" id="CAK9059470.1"/>
    </source>
</evidence>
<feature type="coiled-coil region" evidence="1">
    <location>
        <begin position="306"/>
        <end position="372"/>
    </location>
</feature>
<sequence>VASERLGLPTDPSIVVQHVANPGTENETLTDIAELSDIPSPVKVSSNGYSYDGPPYNSGSSDILGKLEIKQSGLHRLQIRDLFGGTRNDPRNVYRLVIRKASPDFALVAWALHMNLRNGDRNALSKPIALRGGATMPLEVVAIRRDGFDGPIELSMENLPEGVSAAGMTIPAGASRGIMLVSAEENAPRGLASVKFVGRSAIGDTVVTRPCRLASMQWPVPNAWSEVPSPRLLADVPVSVCGSEQAPITIASAEDKVFEVPLTEDASEAVIDFGALKTPPGDYQIAFYGSAVAKYRYNPGAVILAETALKAAKEEAARKAERARELAEAAKAAAAEEQQAAEAAAEQALAEQKQVEAAVATAEKELKSASAKAKPKDIVDIIVSKPISIRVLAAEKAE</sequence>
<gene>
    <name evidence="2" type="ORF">SCF082_LOCUS31505</name>
</gene>
<comment type="caution">
    <text evidence="2">The sequence shown here is derived from an EMBL/GenBank/DDBJ whole genome shotgun (WGS) entry which is preliminary data.</text>
</comment>
<dbReference type="Proteomes" id="UP001642464">
    <property type="component" value="Unassembled WGS sequence"/>
</dbReference>
<evidence type="ECO:0000256" key="1">
    <source>
        <dbReference type="SAM" id="Coils"/>
    </source>
</evidence>
<dbReference type="EMBL" id="CAXAMM010026690">
    <property type="protein sequence ID" value="CAK9059470.1"/>
    <property type="molecule type" value="Genomic_DNA"/>
</dbReference>
<evidence type="ECO:0000313" key="3">
    <source>
        <dbReference type="Proteomes" id="UP001642464"/>
    </source>
</evidence>
<keyword evidence="3" id="KW-1185">Reference proteome</keyword>
<proteinExistence type="predicted"/>
<feature type="non-terminal residue" evidence="2">
    <location>
        <position position="1"/>
    </location>
</feature>
<organism evidence="2 3">
    <name type="scientific">Durusdinium trenchii</name>
    <dbReference type="NCBI Taxonomy" id="1381693"/>
    <lineage>
        <taxon>Eukaryota</taxon>
        <taxon>Sar</taxon>
        <taxon>Alveolata</taxon>
        <taxon>Dinophyceae</taxon>
        <taxon>Suessiales</taxon>
        <taxon>Symbiodiniaceae</taxon>
        <taxon>Durusdinium</taxon>
    </lineage>
</organism>
<keyword evidence="1" id="KW-0175">Coiled coil</keyword>
<accession>A0ABP0N6S6</accession>
<protein>
    <recommendedName>
        <fullName evidence="4">Serine protease</fullName>
    </recommendedName>
</protein>
<evidence type="ECO:0008006" key="4">
    <source>
        <dbReference type="Google" id="ProtNLM"/>
    </source>
</evidence>
<name>A0ABP0N6S6_9DINO</name>
<reference evidence="2 3" key="1">
    <citation type="submission" date="2024-02" db="EMBL/GenBank/DDBJ databases">
        <authorList>
            <person name="Chen Y."/>
            <person name="Shah S."/>
            <person name="Dougan E. K."/>
            <person name="Thang M."/>
            <person name="Chan C."/>
        </authorList>
    </citation>
    <scope>NUCLEOTIDE SEQUENCE [LARGE SCALE GENOMIC DNA]</scope>
</reference>